<evidence type="ECO:0000256" key="6">
    <source>
        <dbReference type="ARBA" id="ARBA00023239"/>
    </source>
</evidence>
<evidence type="ECO:0000256" key="5">
    <source>
        <dbReference type="ARBA" id="ARBA00022793"/>
    </source>
</evidence>
<dbReference type="SUPFAM" id="SSF158694">
    <property type="entry name" value="UraD-Like"/>
    <property type="match status" value="1"/>
</dbReference>
<evidence type="ECO:0000256" key="1">
    <source>
        <dbReference type="ARBA" id="ARBA00001163"/>
    </source>
</evidence>
<gene>
    <name evidence="8" type="primary">uraD</name>
    <name evidence="8" type="ORF">GOB84_00695</name>
</gene>
<dbReference type="EC" id="4.1.1.97" evidence="3"/>
<name>A0ABX0K6K8_9PROT</name>
<dbReference type="EMBL" id="WOSW01000001">
    <property type="protein sequence ID" value="NHO31094.1"/>
    <property type="molecule type" value="Genomic_DNA"/>
</dbReference>
<protein>
    <recommendedName>
        <fullName evidence="3">2-oxo-4-hydroxy-4-carboxy-5-ureidoimidazoline decarboxylase</fullName>
        <ecNumber evidence="3">4.1.1.97</ecNumber>
    </recommendedName>
</protein>
<sequence length="175" mass="19520">MTGVFDTVNRMDEETFVATFGALYEHSQWIAQEVFDRRPFGDTDGLLSAFRQVVSEASEEKQLALVREHPELARRAGVDATLTKASQSEQASAGLDRLTPEEYAHFNVLNTAYRERFAMPFVICVRLSDKGLILSEMARRVKNTPAAELRMALAEIDKIAALRSADVLKRLEAGA</sequence>
<evidence type="ECO:0000313" key="8">
    <source>
        <dbReference type="EMBL" id="NHO31094.1"/>
    </source>
</evidence>
<dbReference type="RefSeq" id="WP_173575691.1">
    <property type="nucleotide sequence ID" value="NZ_WOSW01000001.1"/>
</dbReference>
<dbReference type="InterPro" id="IPR036778">
    <property type="entry name" value="OHCU_decarboxylase_sf"/>
</dbReference>
<keyword evidence="4" id="KW-0659">Purine metabolism</keyword>
<dbReference type="PANTHER" id="PTHR43466:SF1">
    <property type="entry name" value="2-OXO-4-HYDROXY-4-CARBOXY-5-UREIDOIMIDAZOLINE DECARBOXYLASE-RELATED"/>
    <property type="match status" value="1"/>
</dbReference>
<keyword evidence="5" id="KW-0210">Decarboxylase</keyword>
<comment type="pathway">
    <text evidence="2">Purine metabolism; urate degradation; (S)-allantoin from urate: step 3/3.</text>
</comment>
<evidence type="ECO:0000259" key="7">
    <source>
        <dbReference type="Pfam" id="PF09349"/>
    </source>
</evidence>
<dbReference type="Gene3D" id="1.10.3330.10">
    <property type="entry name" value="Oxo-4-hydroxy-4-carboxy-5-ureidoimidazoline decarboxylase"/>
    <property type="match status" value="1"/>
</dbReference>
<accession>A0ABX0K6K8</accession>
<evidence type="ECO:0000256" key="3">
    <source>
        <dbReference type="ARBA" id="ARBA00012257"/>
    </source>
</evidence>
<organism evidence="8 9">
    <name type="scientific">Acetobacter fallax</name>
    <dbReference type="NCBI Taxonomy" id="1737473"/>
    <lineage>
        <taxon>Bacteria</taxon>
        <taxon>Pseudomonadati</taxon>
        <taxon>Pseudomonadota</taxon>
        <taxon>Alphaproteobacteria</taxon>
        <taxon>Acetobacterales</taxon>
        <taxon>Acetobacteraceae</taxon>
        <taxon>Acetobacter</taxon>
    </lineage>
</organism>
<dbReference type="InterPro" id="IPR017580">
    <property type="entry name" value="OHCU_decarboxylase-1"/>
</dbReference>
<comment type="catalytic activity">
    <reaction evidence="1">
        <text>5-hydroxy-2-oxo-4-ureido-2,5-dihydro-1H-imidazole-5-carboxylate + H(+) = (S)-allantoin + CO2</text>
        <dbReference type="Rhea" id="RHEA:26301"/>
        <dbReference type="ChEBI" id="CHEBI:15378"/>
        <dbReference type="ChEBI" id="CHEBI:15678"/>
        <dbReference type="ChEBI" id="CHEBI:16526"/>
        <dbReference type="ChEBI" id="CHEBI:58639"/>
        <dbReference type="EC" id="4.1.1.97"/>
    </reaction>
</comment>
<dbReference type="GO" id="GO:0051997">
    <property type="term" value="F:2-oxo-4-hydroxy-4-carboxy-5-ureidoimidazoline decarboxylase activity"/>
    <property type="evidence" value="ECO:0007669"/>
    <property type="project" value="UniProtKB-EC"/>
</dbReference>
<dbReference type="Pfam" id="PF09349">
    <property type="entry name" value="OHCU_decarbox"/>
    <property type="match status" value="1"/>
</dbReference>
<evidence type="ECO:0000256" key="2">
    <source>
        <dbReference type="ARBA" id="ARBA00004754"/>
    </source>
</evidence>
<proteinExistence type="predicted"/>
<comment type="caution">
    <text evidence="8">The sequence shown here is derived from an EMBL/GenBank/DDBJ whole genome shotgun (WGS) entry which is preliminary data.</text>
</comment>
<keyword evidence="6 8" id="KW-0456">Lyase</keyword>
<dbReference type="InterPro" id="IPR018020">
    <property type="entry name" value="OHCU_decarboxylase"/>
</dbReference>
<dbReference type="PANTHER" id="PTHR43466">
    <property type="entry name" value="2-OXO-4-HYDROXY-4-CARBOXY-5-UREIDOIMIDAZOLINE DECARBOXYLASE-RELATED"/>
    <property type="match status" value="1"/>
</dbReference>
<dbReference type="NCBIfam" id="TIGR03164">
    <property type="entry name" value="UHCUDC"/>
    <property type="match status" value="1"/>
</dbReference>
<keyword evidence="9" id="KW-1185">Reference proteome</keyword>
<evidence type="ECO:0000313" key="9">
    <source>
        <dbReference type="Proteomes" id="UP000615326"/>
    </source>
</evidence>
<evidence type="ECO:0000256" key="4">
    <source>
        <dbReference type="ARBA" id="ARBA00022631"/>
    </source>
</evidence>
<dbReference type="Proteomes" id="UP000615326">
    <property type="component" value="Unassembled WGS sequence"/>
</dbReference>
<reference evidence="8 9" key="1">
    <citation type="journal article" date="2020" name="Int. J. Syst. Evol. Microbiol.">
        <title>Novel acetic acid bacteria from cider fermentations: Acetobacter conturbans sp. nov. and Acetobacter fallax sp. nov.</title>
        <authorList>
            <person name="Sombolestani A.S."/>
            <person name="Cleenwerck I."/>
            <person name="Cnockaert M."/>
            <person name="Borremans W."/>
            <person name="Wieme A.D."/>
            <person name="De Vuyst L."/>
            <person name="Vandamme P."/>
        </authorList>
    </citation>
    <scope>NUCLEOTIDE SEQUENCE [LARGE SCALE GENOMIC DNA]</scope>
    <source>
        <strain evidence="8 9">LMG 1637</strain>
    </source>
</reference>
<feature type="domain" description="Oxo-4-hydroxy-4-carboxy-5-ureidoimidazoline decarboxylase" evidence="7">
    <location>
        <begin position="9"/>
        <end position="163"/>
    </location>
</feature>